<feature type="transmembrane region" description="Helical" evidence="1">
    <location>
        <begin position="41"/>
        <end position="61"/>
    </location>
</feature>
<sequence>MKEMVIEKNRTLNWVGKIHAVSLFVAALGILILYFSGVPGFPLIPPGPIILGIAGILVFTLASRWKWIPFISVLAGLFISFGTIIEGSIWGRLTNISDFAPFVGTLIQGLGLVVAVITGLIVLAKAFRPIETV</sequence>
<evidence type="ECO:0000313" key="3">
    <source>
        <dbReference type="Proteomes" id="UP000184476"/>
    </source>
</evidence>
<dbReference type="EMBL" id="FQVL01000013">
    <property type="protein sequence ID" value="SHF27908.1"/>
    <property type="molecule type" value="Genomic_DNA"/>
</dbReference>
<evidence type="ECO:0000256" key="1">
    <source>
        <dbReference type="SAM" id="Phobius"/>
    </source>
</evidence>
<feature type="transmembrane region" description="Helical" evidence="1">
    <location>
        <begin position="102"/>
        <end position="124"/>
    </location>
</feature>
<proteinExistence type="predicted"/>
<keyword evidence="1" id="KW-0472">Membrane</keyword>
<protein>
    <submittedName>
        <fullName evidence="2">Uncharacterized protein</fullName>
    </submittedName>
</protein>
<feature type="transmembrane region" description="Helical" evidence="1">
    <location>
        <begin position="12"/>
        <end position="35"/>
    </location>
</feature>
<keyword evidence="1" id="KW-0812">Transmembrane</keyword>
<evidence type="ECO:0000313" key="2">
    <source>
        <dbReference type="EMBL" id="SHF27908.1"/>
    </source>
</evidence>
<keyword evidence="1" id="KW-1133">Transmembrane helix</keyword>
<dbReference type="AlphaFoldDB" id="A0A1M5AC90"/>
<dbReference type="Proteomes" id="UP000184476">
    <property type="component" value="Unassembled WGS sequence"/>
</dbReference>
<gene>
    <name evidence="2" type="ORF">SAMN05444392_11328</name>
</gene>
<feature type="transmembrane region" description="Helical" evidence="1">
    <location>
        <begin position="68"/>
        <end position="90"/>
    </location>
</feature>
<accession>A0A1M5AC90</accession>
<organism evidence="2 3">
    <name type="scientific">Seinonella peptonophila</name>
    <dbReference type="NCBI Taxonomy" id="112248"/>
    <lineage>
        <taxon>Bacteria</taxon>
        <taxon>Bacillati</taxon>
        <taxon>Bacillota</taxon>
        <taxon>Bacilli</taxon>
        <taxon>Bacillales</taxon>
        <taxon>Thermoactinomycetaceae</taxon>
        <taxon>Seinonella</taxon>
    </lineage>
</organism>
<name>A0A1M5AC90_9BACL</name>
<keyword evidence="3" id="KW-1185">Reference proteome</keyword>
<reference evidence="2 3" key="1">
    <citation type="submission" date="2016-11" db="EMBL/GenBank/DDBJ databases">
        <authorList>
            <person name="Jaros S."/>
            <person name="Januszkiewicz K."/>
            <person name="Wedrychowicz H."/>
        </authorList>
    </citation>
    <scope>NUCLEOTIDE SEQUENCE [LARGE SCALE GENOMIC DNA]</scope>
    <source>
        <strain evidence="2 3">DSM 44666</strain>
    </source>
</reference>